<reference evidence="2 3" key="1">
    <citation type="submission" date="2024-12" db="EMBL/GenBank/DDBJ databases">
        <authorList>
            <person name="Hu S."/>
        </authorList>
    </citation>
    <scope>NUCLEOTIDE SEQUENCE [LARGE SCALE GENOMIC DNA]</scope>
    <source>
        <strain evidence="2 3">P-25</strain>
    </source>
</reference>
<protein>
    <submittedName>
        <fullName evidence="2">Uncharacterized protein</fullName>
    </submittedName>
</protein>
<evidence type="ECO:0000313" key="2">
    <source>
        <dbReference type="EMBL" id="MFN0291949.1"/>
    </source>
</evidence>
<feature type="compositionally biased region" description="Polar residues" evidence="1">
    <location>
        <begin position="108"/>
        <end position="118"/>
    </location>
</feature>
<accession>A0ABW9JHR5</accession>
<dbReference type="Proteomes" id="UP001517367">
    <property type="component" value="Unassembled WGS sequence"/>
</dbReference>
<dbReference type="EMBL" id="SRMP02000016">
    <property type="protein sequence ID" value="MFN0291949.1"/>
    <property type="molecule type" value="Genomic_DNA"/>
</dbReference>
<feature type="region of interest" description="Disordered" evidence="1">
    <location>
        <begin position="85"/>
        <end position="119"/>
    </location>
</feature>
<gene>
    <name evidence="2" type="ORF">E5L68_011145</name>
</gene>
<evidence type="ECO:0000256" key="1">
    <source>
        <dbReference type="SAM" id="MobiDB-lite"/>
    </source>
</evidence>
<evidence type="ECO:0000313" key="3">
    <source>
        <dbReference type="Proteomes" id="UP001517367"/>
    </source>
</evidence>
<keyword evidence="3" id="KW-1185">Reference proteome</keyword>
<comment type="caution">
    <text evidence="2">The sequence shown here is derived from an EMBL/GenBank/DDBJ whole genome shotgun (WGS) entry which is preliminary data.</text>
</comment>
<sequence>MEKFPFTDQGAADLIATLYQLSDQDLQLEANTAGSDFSLWISEYFELDQDQLDYLDGVDPQWIGHAAADTKVFLENRKPILLHKMSKPVQKSENGDRGKLLDLDKKQSANYSEQNGYSESEELLFSISYNQ</sequence>
<feature type="compositionally biased region" description="Basic and acidic residues" evidence="1">
    <location>
        <begin position="93"/>
        <end position="107"/>
    </location>
</feature>
<dbReference type="RefSeq" id="WP_138730791.1">
    <property type="nucleotide sequence ID" value="NZ_SRMP02000016.1"/>
</dbReference>
<name>A0ABW9JHR5_9SPHI</name>
<organism evidence="2 3">
    <name type="scientific">Pedobacter helvus</name>
    <dbReference type="NCBI Taxonomy" id="2563444"/>
    <lineage>
        <taxon>Bacteria</taxon>
        <taxon>Pseudomonadati</taxon>
        <taxon>Bacteroidota</taxon>
        <taxon>Sphingobacteriia</taxon>
        <taxon>Sphingobacteriales</taxon>
        <taxon>Sphingobacteriaceae</taxon>
        <taxon>Pedobacter</taxon>
    </lineage>
</organism>
<proteinExistence type="predicted"/>